<evidence type="ECO:0000313" key="4">
    <source>
        <dbReference type="Proteomes" id="UP000070258"/>
    </source>
</evidence>
<evidence type="ECO:0000313" key="2">
    <source>
        <dbReference type="EMBL" id="KXO94003.1"/>
    </source>
</evidence>
<name>A0A138A8P4_9ACTN</name>
<organism evidence="3 4">
    <name type="scientific">Tsukamurella pseudospumae</name>
    <dbReference type="NCBI Taxonomy" id="239498"/>
    <lineage>
        <taxon>Bacteria</taxon>
        <taxon>Bacillati</taxon>
        <taxon>Actinomycetota</taxon>
        <taxon>Actinomycetes</taxon>
        <taxon>Mycobacteriales</taxon>
        <taxon>Tsukamurellaceae</taxon>
        <taxon>Tsukamurella</taxon>
    </lineage>
</organism>
<reference evidence="4" key="2">
    <citation type="submission" date="2016-02" db="EMBL/GenBank/DDBJ databases">
        <authorList>
            <person name="Wen L."/>
            <person name="He K."/>
            <person name="Yang H."/>
        </authorList>
    </citation>
    <scope>NUCLEOTIDE SEQUENCE [LARGE SCALE GENOMIC DNA]</scope>
    <source>
        <strain evidence="4">JCM 15929</strain>
    </source>
</reference>
<proteinExistence type="predicted"/>
<dbReference type="InterPro" id="IPR051044">
    <property type="entry name" value="MAG_DAG_Lipase"/>
</dbReference>
<keyword evidence="5" id="KW-1185">Reference proteome</keyword>
<dbReference type="InterPro" id="IPR022742">
    <property type="entry name" value="Hydrolase_4"/>
</dbReference>
<dbReference type="PANTHER" id="PTHR11614">
    <property type="entry name" value="PHOSPHOLIPASE-RELATED"/>
    <property type="match status" value="1"/>
</dbReference>
<keyword evidence="3" id="KW-0378">Hydrolase</keyword>
<dbReference type="GO" id="GO:0016787">
    <property type="term" value="F:hydrolase activity"/>
    <property type="evidence" value="ECO:0007669"/>
    <property type="project" value="UniProtKB-KW"/>
</dbReference>
<reference evidence="3" key="3">
    <citation type="submission" date="2016-02" db="EMBL/GenBank/DDBJ databases">
        <authorList>
            <person name="Teng J.L."/>
            <person name="Yang Y."/>
            <person name="Huang Y."/>
            <person name="Guo F."/>
            <person name="Wei W."/>
            <person name="Chen J.H."/>
            <person name="Wong S.Y."/>
            <person name="Lau S.K."/>
            <person name="Woo P.C."/>
        </authorList>
    </citation>
    <scope>NUCLEOTIDE SEQUENCE</scope>
    <source>
        <strain evidence="3">JCM 15929</strain>
    </source>
</reference>
<dbReference type="Pfam" id="PF12146">
    <property type="entry name" value="Hydrolase_4"/>
    <property type="match status" value="1"/>
</dbReference>
<dbReference type="Proteomes" id="UP000070409">
    <property type="component" value="Unassembled WGS sequence"/>
</dbReference>
<dbReference type="AlphaFoldDB" id="A0A138A8P4"/>
<dbReference type="STRING" id="239498.AXK60_12025"/>
<dbReference type="Gene3D" id="3.40.50.1820">
    <property type="entry name" value="alpha/beta hydrolase"/>
    <property type="match status" value="1"/>
</dbReference>
<dbReference type="RefSeq" id="WP_068572702.1">
    <property type="nucleotide sequence ID" value="NZ_LSRE01000034.1"/>
</dbReference>
<evidence type="ECO:0000313" key="3">
    <source>
        <dbReference type="EMBL" id="KXP06783.1"/>
    </source>
</evidence>
<reference evidence="2 5" key="1">
    <citation type="submission" date="2016-02" db="EMBL/GenBank/DDBJ databases">
        <authorList>
            <person name="Teng J.L."/>
            <person name="Tang Y."/>
            <person name="Huang Y."/>
            <person name="Guo F."/>
            <person name="Wei W."/>
            <person name="Chen J.H."/>
            <person name="Wong S.Y."/>
            <person name="Lau S.K."/>
            <person name="Woo P.C."/>
        </authorList>
    </citation>
    <scope>NUCLEOTIDE SEQUENCE [LARGE SCALE GENOMIC DNA]</scope>
    <source>
        <strain evidence="2 5">JCM 13375</strain>
    </source>
</reference>
<dbReference type="EMBL" id="LSRF01000056">
    <property type="protein sequence ID" value="KXP06783.1"/>
    <property type="molecule type" value="Genomic_DNA"/>
</dbReference>
<dbReference type="InterPro" id="IPR029058">
    <property type="entry name" value="AB_hydrolase_fold"/>
</dbReference>
<dbReference type="EMBL" id="LSRE01000034">
    <property type="protein sequence ID" value="KXO94003.1"/>
    <property type="molecule type" value="Genomic_DNA"/>
</dbReference>
<feature type="domain" description="Serine aminopeptidase S33" evidence="1">
    <location>
        <begin position="27"/>
        <end position="292"/>
    </location>
</feature>
<gene>
    <name evidence="3" type="ORF">AXK60_12025</name>
    <name evidence="2" type="ORF">AXK61_05620</name>
</gene>
<protein>
    <submittedName>
        <fullName evidence="3">Hydrolase</fullName>
    </submittedName>
</protein>
<comment type="caution">
    <text evidence="3">The sequence shown here is derived from an EMBL/GenBank/DDBJ whole genome shotgun (WGS) entry which is preliminary data.</text>
</comment>
<evidence type="ECO:0000259" key="1">
    <source>
        <dbReference type="Pfam" id="PF12146"/>
    </source>
</evidence>
<dbReference type="OrthoDB" id="9806902at2"/>
<evidence type="ECO:0000313" key="5">
    <source>
        <dbReference type="Proteomes" id="UP000070409"/>
    </source>
</evidence>
<accession>A0A138A8P4</accession>
<dbReference type="Proteomes" id="UP000070258">
    <property type="component" value="Unassembled WGS sequence"/>
</dbReference>
<sequence>MALLEPDFPSANGRDTIRAWIYTPVREPRAIVQLIHGLGEHSRRYLRLITALLDEGFVVAAEDHAGHGATAMTSGVWGDAGVDAGHVMVADARSLGATVRARHPGLPYVAFGHSMGSMIARGAAIESPSEIDGLVLCGIAAQIPGADTGIDRAALAAEPDQAGAAPLEYVGTLFDGFVSRFGAGAGPTDWVARDPDVVRDHAADPFNNFGAPLSVRFLRGFIDLYDAANGDGFYAALPSTTPVLILAGDQDPVANYGEGAYHVANRLVATGHPDVRTRVYPGVRHEVHNEPETRDDVAAELIAFIERVIA</sequence>
<dbReference type="SUPFAM" id="SSF53474">
    <property type="entry name" value="alpha/beta-Hydrolases"/>
    <property type="match status" value="1"/>
</dbReference>